<gene>
    <name evidence="1" type="ORF">CBF30_10830</name>
</gene>
<organism evidence="1 2">
    <name type="scientific">Vagococcus entomophilus</name>
    <dbReference type="NCBI Taxonomy" id="1160095"/>
    <lineage>
        <taxon>Bacteria</taxon>
        <taxon>Bacillati</taxon>
        <taxon>Bacillota</taxon>
        <taxon>Bacilli</taxon>
        <taxon>Lactobacillales</taxon>
        <taxon>Enterococcaceae</taxon>
        <taxon>Vagococcus</taxon>
    </lineage>
</organism>
<protein>
    <submittedName>
        <fullName evidence="1">Uncharacterized protein</fullName>
    </submittedName>
</protein>
<accession>A0A430AF46</accession>
<dbReference type="AlphaFoldDB" id="A0A430AF46"/>
<evidence type="ECO:0000313" key="2">
    <source>
        <dbReference type="Proteomes" id="UP000288669"/>
    </source>
</evidence>
<dbReference type="EMBL" id="NGJZ01000004">
    <property type="protein sequence ID" value="RSU06203.1"/>
    <property type="molecule type" value="Genomic_DNA"/>
</dbReference>
<dbReference type="Proteomes" id="UP000288669">
    <property type="component" value="Unassembled WGS sequence"/>
</dbReference>
<comment type="caution">
    <text evidence="1">The sequence shown here is derived from an EMBL/GenBank/DDBJ whole genome shotgun (WGS) entry which is preliminary data.</text>
</comment>
<dbReference type="OrthoDB" id="2080498at2"/>
<sequence length="386" mass="44409">MDEQKENFEISKTIKDNIKNFELFTSYTDKNTLDIFEISSPYEFLLSQYMEKGGTGELSNIFSLDGNSLLSLAGTSINFKELLFSSKNGFVYQPDFDSLSNDTKEKIKSGIFKIGESKKIEGNLRAVIVDSTNSNQRVEDLTLKEVVVDKNIARTLTDLAVQAQLKQIYEIVVDIQEIQEYQLHWDRNNSILAPFFTARTKILEFKKSDDLNRKIQLLEAASDSMEQAVSAIKADLISNKNHIKKILKKPMYRYSTFERHANFILSDINLLLKIVGMQTYIDLTLDNEEVANNRLEAVKYIFELYSSRNIGETGNIISNTFERLPFINNIIPDVKKIELPSLLETIHDNYRYTIENKDSWLNINDEMKEGKQFSLLSKGALDHEEE</sequence>
<dbReference type="RefSeq" id="WP_126826636.1">
    <property type="nucleotide sequence ID" value="NZ_JBHLWU010000003.1"/>
</dbReference>
<evidence type="ECO:0000313" key="1">
    <source>
        <dbReference type="EMBL" id="RSU06203.1"/>
    </source>
</evidence>
<keyword evidence="2" id="KW-1185">Reference proteome</keyword>
<name>A0A430AF46_9ENTE</name>
<reference evidence="1 2" key="1">
    <citation type="submission" date="2017-05" db="EMBL/GenBank/DDBJ databases">
        <title>Vagococcus spp. assemblies.</title>
        <authorList>
            <person name="Gulvik C.A."/>
        </authorList>
    </citation>
    <scope>NUCLEOTIDE SEQUENCE [LARGE SCALE GENOMIC DNA]</scope>
    <source>
        <strain evidence="1 2">DSM 24756</strain>
    </source>
</reference>
<proteinExistence type="predicted"/>